<keyword evidence="1" id="KW-0472">Membrane</keyword>
<gene>
    <name evidence="2" type="ORF">FZC79_18680</name>
</gene>
<keyword evidence="1" id="KW-0812">Transmembrane</keyword>
<dbReference type="AlphaFoldDB" id="A0A5D4K859"/>
<dbReference type="Proteomes" id="UP000323317">
    <property type="component" value="Unassembled WGS sequence"/>
</dbReference>
<accession>A0A5D4K859</accession>
<comment type="caution">
    <text evidence="2">The sequence shown here is derived from an EMBL/GenBank/DDBJ whole genome shotgun (WGS) entry which is preliminary data.</text>
</comment>
<name>A0A5D4K859_9BACI</name>
<reference evidence="2 3" key="1">
    <citation type="submission" date="2019-08" db="EMBL/GenBank/DDBJ databases">
        <title>Bacillus genomes from the desert of Cuatro Cienegas, Coahuila.</title>
        <authorList>
            <person name="Olmedo-Alvarez G."/>
        </authorList>
    </citation>
    <scope>NUCLEOTIDE SEQUENCE [LARGE SCALE GENOMIC DNA]</scope>
    <source>
        <strain evidence="2 3">CH40_1T</strain>
    </source>
</reference>
<dbReference type="RefSeq" id="WP_148948295.1">
    <property type="nucleotide sequence ID" value="NZ_VTEH01000018.1"/>
</dbReference>
<feature type="transmembrane region" description="Helical" evidence="1">
    <location>
        <begin position="12"/>
        <end position="41"/>
    </location>
</feature>
<proteinExistence type="predicted"/>
<sequence length="246" mass="28366">MKNNHKNIVLSVVIPLVIIGGLVIAFVMALPFIGVLGFTLFTDFENKSQEEKTTGEVQEYLTEKYDGEFVISVESSFELGTEIEVYPKNHQDYSFYVERNYNSTDPLFHDELIYTIAKKKLMERVAADFPESYEDFYIKNIVVTNKDWTVNVDKELPKLEELPVKMDVLLKGESISKELDLEHAWLLFNKMKEIVQSHEGSINQVAIKSVYPGENGYKGFKEHHFIIPIEKLDAVKTSEDLLLFKQ</sequence>
<organism evidence="2 3">
    <name type="scientific">Rossellomorea vietnamensis</name>
    <dbReference type="NCBI Taxonomy" id="218284"/>
    <lineage>
        <taxon>Bacteria</taxon>
        <taxon>Bacillati</taxon>
        <taxon>Bacillota</taxon>
        <taxon>Bacilli</taxon>
        <taxon>Bacillales</taxon>
        <taxon>Bacillaceae</taxon>
        <taxon>Rossellomorea</taxon>
    </lineage>
</organism>
<keyword evidence="1" id="KW-1133">Transmembrane helix</keyword>
<evidence type="ECO:0000256" key="1">
    <source>
        <dbReference type="SAM" id="Phobius"/>
    </source>
</evidence>
<protein>
    <submittedName>
        <fullName evidence="2">Uncharacterized protein</fullName>
    </submittedName>
</protein>
<evidence type="ECO:0000313" key="3">
    <source>
        <dbReference type="Proteomes" id="UP000323317"/>
    </source>
</evidence>
<evidence type="ECO:0000313" key="2">
    <source>
        <dbReference type="EMBL" id="TYR73468.1"/>
    </source>
</evidence>
<dbReference type="EMBL" id="VTEH01000018">
    <property type="protein sequence ID" value="TYR73468.1"/>
    <property type="molecule type" value="Genomic_DNA"/>
</dbReference>